<protein>
    <submittedName>
        <fullName evidence="2">Uncharacterized protein</fullName>
    </submittedName>
</protein>
<comment type="caution">
    <text evidence="2">The sequence shown here is derived from an EMBL/GenBank/DDBJ whole genome shotgun (WGS) entry which is preliminary data.</text>
</comment>
<keyword evidence="3" id="KW-1185">Reference proteome</keyword>
<dbReference type="Proteomes" id="UP000638263">
    <property type="component" value="Unassembled WGS sequence"/>
</dbReference>
<organism evidence="2 3">
    <name type="scientific">Nocardia jinanensis</name>
    <dbReference type="NCBI Taxonomy" id="382504"/>
    <lineage>
        <taxon>Bacteria</taxon>
        <taxon>Bacillati</taxon>
        <taxon>Actinomycetota</taxon>
        <taxon>Actinomycetes</taxon>
        <taxon>Mycobacteriales</taxon>
        <taxon>Nocardiaceae</taxon>
        <taxon>Nocardia</taxon>
    </lineage>
</organism>
<proteinExistence type="predicted"/>
<dbReference type="AlphaFoldDB" id="A0A917VVC8"/>
<evidence type="ECO:0000313" key="3">
    <source>
        <dbReference type="Proteomes" id="UP000638263"/>
    </source>
</evidence>
<sequence>MMMNRTLALVTAVSLAVVGCGDDTGTRADETRSQAAPAPPPEFWSAPADTPQQQADVAQATREIDVCALLPRETLGDLDLGDIRSVTVGLDSCRAVLGDAGAGEVGTLTWHTTLLPTLTPSRGISKQLGDVSVLLVPGRDNDPRACGATARFPVGAAFYLSIAVPDRDSCAVADSLLPGMIERWRQSPAQGTSPDTVDTVLLGADPCAVRAKLADTTDTDQRRLTQCLFGYRNETVTVGYEYRVPDQLRARGTEEKIGDRTVFRSTSLYDSSIPIYSAVVGPELPSGSTAFVPRIPVVEVTSATDDVARQVMSEVLTLFPR</sequence>
<reference evidence="2" key="2">
    <citation type="submission" date="2020-09" db="EMBL/GenBank/DDBJ databases">
        <authorList>
            <person name="Sun Q."/>
            <person name="Zhou Y."/>
        </authorList>
    </citation>
    <scope>NUCLEOTIDE SEQUENCE</scope>
    <source>
        <strain evidence="2">CGMCC 4.3508</strain>
    </source>
</reference>
<dbReference type="EMBL" id="BMMH01000006">
    <property type="protein sequence ID" value="GGL17655.1"/>
    <property type="molecule type" value="Genomic_DNA"/>
</dbReference>
<gene>
    <name evidence="2" type="ORF">GCM10011588_35470</name>
</gene>
<accession>A0A917VVC8</accession>
<feature type="region of interest" description="Disordered" evidence="1">
    <location>
        <begin position="24"/>
        <end position="51"/>
    </location>
</feature>
<evidence type="ECO:0000256" key="1">
    <source>
        <dbReference type="SAM" id="MobiDB-lite"/>
    </source>
</evidence>
<evidence type="ECO:0000313" key="2">
    <source>
        <dbReference type="EMBL" id="GGL17655.1"/>
    </source>
</evidence>
<reference evidence="2" key="1">
    <citation type="journal article" date="2014" name="Int. J. Syst. Evol. Microbiol.">
        <title>Complete genome sequence of Corynebacterium casei LMG S-19264T (=DSM 44701T), isolated from a smear-ripened cheese.</title>
        <authorList>
            <consortium name="US DOE Joint Genome Institute (JGI-PGF)"/>
            <person name="Walter F."/>
            <person name="Albersmeier A."/>
            <person name="Kalinowski J."/>
            <person name="Ruckert C."/>
        </authorList>
    </citation>
    <scope>NUCLEOTIDE SEQUENCE</scope>
    <source>
        <strain evidence="2">CGMCC 4.3508</strain>
    </source>
</reference>
<name>A0A917VVC8_9NOCA</name>
<dbReference type="PROSITE" id="PS51257">
    <property type="entry name" value="PROKAR_LIPOPROTEIN"/>
    <property type="match status" value="1"/>
</dbReference>